<protein>
    <submittedName>
        <fullName evidence="2">ABC transporter permease</fullName>
    </submittedName>
</protein>
<feature type="transmembrane region" description="Helical" evidence="1">
    <location>
        <begin position="128"/>
        <end position="147"/>
    </location>
</feature>
<keyword evidence="1" id="KW-1133">Transmembrane helix</keyword>
<keyword evidence="3" id="KW-1185">Reference proteome</keyword>
<sequence length="227" mass="25266">MDANQDLQFDELKRALNAVTERLSSDAREKHALQRVRKAKHFRRSLWPLYLGQLVQIVFGILMILLGVAGWTQHRDGGWLLWSGIIVHAYGVACIIAAGMLLGRLSSLDPTQAVTDLQHKLAMARKTYVIGGMVVGLCWWLFWIPFMATGIDVLTHGKVDFLSRMGASIWICIAVGVAGLCATAWFHRWSRQPSRPGLKRAMEDAVTGGTLVKAQKNLDALKAFEEV</sequence>
<proteinExistence type="predicted"/>
<dbReference type="EMBL" id="CP080544">
    <property type="protein sequence ID" value="QYR52095.1"/>
    <property type="molecule type" value="Genomic_DNA"/>
</dbReference>
<name>A0ABX8WKF4_9GAMM</name>
<feature type="transmembrane region" description="Helical" evidence="1">
    <location>
        <begin position="47"/>
        <end position="73"/>
    </location>
</feature>
<keyword evidence="1" id="KW-0472">Membrane</keyword>
<keyword evidence="1" id="KW-0812">Transmembrane</keyword>
<dbReference type="Proteomes" id="UP000824755">
    <property type="component" value="Chromosome"/>
</dbReference>
<feature type="transmembrane region" description="Helical" evidence="1">
    <location>
        <begin position="167"/>
        <end position="186"/>
    </location>
</feature>
<feature type="transmembrane region" description="Helical" evidence="1">
    <location>
        <begin position="79"/>
        <end position="102"/>
    </location>
</feature>
<organism evidence="2 3">
    <name type="scientific">Lysobacter soyae</name>
    <dbReference type="NCBI Taxonomy" id="2764185"/>
    <lineage>
        <taxon>Bacteria</taxon>
        <taxon>Pseudomonadati</taxon>
        <taxon>Pseudomonadota</taxon>
        <taxon>Gammaproteobacteria</taxon>
        <taxon>Lysobacterales</taxon>
        <taxon>Lysobacteraceae</taxon>
        <taxon>Lysobacter</taxon>
    </lineage>
</organism>
<accession>A0ABX8WKF4</accession>
<reference evidence="2 3" key="1">
    <citation type="submission" date="2021-08" db="EMBL/GenBank/DDBJ databases">
        <title>Lysobacter sp. strain CJ11 Genome sequencing and assembly.</title>
        <authorList>
            <person name="Kim I."/>
        </authorList>
    </citation>
    <scope>NUCLEOTIDE SEQUENCE [LARGE SCALE GENOMIC DNA]</scope>
    <source>
        <strain evidence="2 3">CJ11</strain>
    </source>
</reference>
<evidence type="ECO:0000313" key="2">
    <source>
        <dbReference type="EMBL" id="QYR52095.1"/>
    </source>
</evidence>
<dbReference type="RefSeq" id="WP_220378883.1">
    <property type="nucleotide sequence ID" value="NZ_CP080544.1"/>
</dbReference>
<evidence type="ECO:0000313" key="3">
    <source>
        <dbReference type="Proteomes" id="UP000824755"/>
    </source>
</evidence>
<gene>
    <name evidence="2" type="ORF">H8L67_05580</name>
</gene>
<evidence type="ECO:0000256" key="1">
    <source>
        <dbReference type="SAM" id="Phobius"/>
    </source>
</evidence>